<comment type="caution">
    <text evidence="1">The sequence shown here is derived from an EMBL/GenBank/DDBJ whole genome shotgun (WGS) entry which is preliminary data.</text>
</comment>
<dbReference type="GO" id="GO:0005811">
    <property type="term" value="C:lipid droplet"/>
    <property type="evidence" value="ECO:0007669"/>
    <property type="project" value="InterPro"/>
</dbReference>
<reference evidence="1" key="1">
    <citation type="submission" date="2020-07" db="EMBL/GenBank/DDBJ databases">
        <title>Ethylene signaling mediates host invasion by parasitic plants.</title>
        <authorList>
            <person name="Yoshida S."/>
        </authorList>
    </citation>
    <scope>NUCLEOTIDE SEQUENCE</scope>
    <source>
        <strain evidence="1">Okayama</strain>
    </source>
</reference>
<dbReference type="EMBL" id="BMAC01000178">
    <property type="protein sequence ID" value="GFP89092.1"/>
    <property type="molecule type" value="Genomic_DNA"/>
</dbReference>
<dbReference type="GO" id="GO:0016104">
    <property type="term" value="P:triterpenoid biosynthetic process"/>
    <property type="evidence" value="ECO:0007669"/>
    <property type="project" value="InterPro"/>
</dbReference>
<keyword evidence="2" id="KW-1185">Reference proteome</keyword>
<dbReference type="PANTHER" id="PTHR11764:SF58">
    <property type="entry name" value="BETA-AMYRIN SYNTHASE-RELATED"/>
    <property type="match status" value="1"/>
</dbReference>
<organism evidence="1 2">
    <name type="scientific">Phtheirospermum japonicum</name>
    <dbReference type="NCBI Taxonomy" id="374723"/>
    <lineage>
        <taxon>Eukaryota</taxon>
        <taxon>Viridiplantae</taxon>
        <taxon>Streptophyta</taxon>
        <taxon>Embryophyta</taxon>
        <taxon>Tracheophyta</taxon>
        <taxon>Spermatophyta</taxon>
        <taxon>Magnoliopsida</taxon>
        <taxon>eudicotyledons</taxon>
        <taxon>Gunneridae</taxon>
        <taxon>Pentapetalae</taxon>
        <taxon>asterids</taxon>
        <taxon>lamiids</taxon>
        <taxon>Lamiales</taxon>
        <taxon>Orobanchaceae</taxon>
        <taxon>Orobanchaceae incertae sedis</taxon>
        <taxon>Phtheirospermum</taxon>
    </lineage>
</organism>
<dbReference type="OrthoDB" id="21502at2759"/>
<sequence>MATATLRRAVHFFSALQASDGHWPAKMQVMILYITGHLNTVLSAEHCQEILRYIHCHQVQYIYIYI</sequence>
<accession>A0A830BSV8</accession>
<dbReference type="SUPFAM" id="SSF81853">
    <property type="entry name" value="Family 10 polysaccharide lyase"/>
    <property type="match status" value="1"/>
</dbReference>
<dbReference type="Proteomes" id="UP000653305">
    <property type="component" value="Unassembled WGS sequence"/>
</dbReference>
<protein>
    <submittedName>
        <fullName evidence="1">Beta-amyrin synthase 1</fullName>
    </submittedName>
</protein>
<gene>
    <name evidence="1" type="ORF">PHJA_001052900</name>
</gene>
<proteinExistence type="predicted"/>
<dbReference type="GO" id="GO:0042300">
    <property type="term" value="F:beta-amyrin synthase activity"/>
    <property type="evidence" value="ECO:0007669"/>
    <property type="project" value="TreeGrafter"/>
</dbReference>
<dbReference type="InterPro" id="IPR018333">
    <property type="entry name" value="Squalene_cyclase"/>
</dbReference>
<evidence type="ECO:0000313" key="2">
    <source>
        <dbReference type="Proteomes" id="UP000653305"/>
    </source>
</evidence>
<dbReference type="AlphaFoldDB" id="A0A830BSV8"/>
<dbReference type="PANTHER" id="PTHR11764">
    <property type="entry name" value="TERPENE CYCLASE/MUTASE FAMILY MEMBER"/>
    <property type="match status" value="1"/>
</dbReference>
<name>A0A830BSV8_9LAMI</name>
<evidence type="ECO:0000313" key="1">
    <source>
        <dbReference type="EMBL" id="GFP89092.1"/>
    </source>
</evidence>